<reference evidence="3" key="1">
    <citation type="journal article" date="2017" name="Nat. Microbiol.">
        <title>Global analysis of biosynthetic gene clusters reveals vast potential of secondary metabolite production in Penicillium species.</title>
        <authorList>
            <person name="Nielsen J.C."/>
            <person name="Grijseels S."/>
            <person name="Prigent S."/>
            <person name="Ji B."/>
            <person name="Dainat J."/>
            <person name="Nielsen K.F."/>
            <person name="Frisvad J.C."/>
            <person name="Workman M."/>
            <person name="Nielsen J."/>
        </authorList>
    </citation>
    <scope>NUCLEOTIDE SEQUENCE [LARGE SCALE GENOMIC DNA]</scope>
    <source>
        <strain evidence="3">IBT 24891</strain>
    </source>
</reference>
<name>A0A1V6TD41_9EURO</name>
<proteinExistence type="predicted"/>
<accession>A0A1V6TD41</accession>
<protein>
    <submittedName>
        <fullName evidence="2">Uncharacterized protein</fullName>
    </submittedName>
</protein>
<evidence type="ECO:0000313" key="2">
    <source>
        <dbReference type="EMBL" id="OQE23739.1"/>
    </source>
</evidence>
<sequence length="218" mass="23248">MHTKNLALLCLSASVLATAELEKKQYGDSDDYYNSLMSDLNSVATDTDYLNYLTDYTDILNDYTDILSDIPTNYLSDYSHYLTETADYPSATNLGGLSHSETETTTGGFNMPSVTTGPEMPSLSGDVPPASIQSVLITAIPSSYLSDLADPSARSSMFNEIANGHYPQWYEDLPSSVKSWVSEHYEPTGGPGNSAPANGVMASGAVVAAGVLALAIML</sequence>
<evidence type="ECO:0000256" key="1">
    <source>
        <dbReference type="SAM" id="SignalP"/>
    </source>
</evidence>
<gene>
    <name evidence="2" type="ORF">PENSTE_c008G04913</name>
</gene>
<comment type="caution">
    <text evidence="2">The sequence shown here is derived from an EMBL/GenBank/DDBJ whole genome shotgun (WGS) entry which is preliminary data.</text>
</comment>
<dbReference type="EMBL" id="MLKD01000008">
    <property type="protein sequence ID" value="OQE23739.1"/>
    <property type="molecule type" value="Genomic_DNA"/>
</dbReference>
<evidence type="ECO:0000313" key="3">
    <source>
        <dbReference type="Proteomes" id="UP000191285"/>
    </source>
</evidence>
<dbReference type="Proteomes" id="UP000191285">
    <property type="component" value="Unassembled WGS sequence"/>
</dbReference>
<keyword evidence="3" id="KW-1185">Reference proteome</keyword>
<feature type="signal peptide" evidence="1">
    <location>
        <begin position="1"/>
        <end position="17"/>
    </location>
</feature>
<organism evidence="2 3">
    <name type="scientific">Penicillium steckii</name>
    <dbReference type="NCBI Taxonomy" id="303698"/>
    <lineage>
        <taxon>Eukaryota</taxon>
        <taxon>Fungi</taxon>
        <taxon>Dikarya</taxon>
        <taxon>Ascomycota</taxon>
        <taxon>Pezizomycotina</taxon>
        <taxon>Eurotiomycetes</taxon>
        <taxon>Eurotiomycetidae</taxon>
        <taxon>Eurotiales</taxon>
        <taxon>Aspergillaceae</taxon>
        <taxon>Penicillium</taxon>
    </lineage>
</organism>
<dbReference type="AlphaFoldDB" id="A0A1V6TD41"/>
<dbReference type="OrthoDB" id="5419608at2759"/>
<keyword evidence="1" id="KW-0732">Signal</keyword>
<feature type="chain" id="PRO_5013139344" evidence="1">
    <location>
        <begin position="18"/>
        <end position="218"/>
    </location>
</feature>